<dbReference type="AlphaFoldDB" id="A0A839DTJ9"/>
<proteinExistence type="predicted"/>
<comment type="caution">
    <text evidence="1">The sequence shown here is derived from an EMBL/GenBank/DDBJ whole genome shotgun (WGS) entry which is preliminary data.</text>
</comment>
<evidence type="ECO:0000313" key="1">
    <source>
        <dbReference type="EMBL" id="MBA8825292.1"/>
    </source>
</evidence>
<dbReference type="EMBL" id="JACGWZ010000003">
    <property type="protein sequence ID" value="MBA8825292.1"/>
    <property type="molecule type" value="Genomic_DNA"/>
</dbReference>
<accession>A0A839DTJ9</accession>
<gene>
    <name evidence="1" type="ORF">FHX42_002643</name>
</gene>
<reference evidence="1 2" key="1">
    <citation type="submission" date="2020-07" db="EMBL/GenBank/DDBJ databases">
        <title>Sequencing the genomes of 1000 actinobacteria strains.</title>
        <authorList>
            <person name="Klenk H.-P."/>
        </authorList>
    </citation>
    <scope>NUCLEOTIDE SEQUENCE [LARGE SCALE GENOMIC DNA]</scope>
    <source>
        <strain evidence="1 2">DSM 45975</strain>
    </source>
</reference>
<name>A0A839DTJ9_9PSEU</name>
<evidence type="ECO:0000313" key="2">
    <source>
        <dbReference type="Proteomes" id="UP000569329"/>
    </source>
</evidence>
<sequence>MPIMAVRNLINDLTWLAYPHATPDNIEPPELADDAESDLADRRIDLAEQMQAALEGGDIDPLLGQISAARARRDEADRKIRLLMAYGREFTGTRPDYTWESLAAAARLPYSTARSTFDEDDIATVAERLETEPRNRTPREQA</sequence>
<protein>
    <submittedName>
        <fullName evidence="1">Uncharacterized protein</fullName>
    </submittedName>
</protein>
<dbReference type="Proteomes" id="UP000569329">
    <property type="component" value="Unassembled WGS sequence"/>
</dbReference>
<keyword evidence="2" id="KW-1185">Reference proteome</keyword>
<organism evidence="1 2">
    <name type="scientific">Halosaccharopolyspora lacisalsi</name>
    <dbReference type="NCBI Taxonomy" id="1000566"/>
    <lineage>
        <taxon>Bacteria</taxon>
        <taxon>Bacillati</taxon>
        <taxon>Actinomycetota</taxon>
        <taxon>Actinomycetes</taxon>
        <taxon>Pseudonocardiales</taxon>
        <taxon>Pseudonocardiaceae</taxon>
        <taxon>Halosaccharopolyspora</taxon>
    </lineage>
</organism>